<organism evidence="2 3">
    <name type="scientific">Durusdinium trenchii</name>
    <dbReference type="NCBI Taxonomy" id="1381693"/>
    <lineage>
        <taxon>Eukaryota</taxon>
        <taxon>Sar</taxon>
        <taxon>Alveolata</taxon>
        <taxon>Dinophyceae</taxon>
        <taxon>Suessiales</taxon>
        <taxon>Symbiodiniaceae</taxon>
        <taxon>Durusdinium</taxon>
    </lineage>
</organism>
<name>A0ABP0IT33_9DINO</name>
<dbReference type="Proteomes" id="UP001642484">
    <property type="component" value="Unassembled WGS sequence"/>
</dbReference>
<feature type="region of interest" description="Disordered" evidence="1">
    <location>
        <begin position="1"/>
        <end position="68"/>
    </location>
</feature>
<evidence type="ECO:0000313" key="3">
    <source>
        <dbReference type="Proteomes" id="UP001642484"/>
    </source>
</evidence>
<feature type="compositionally biased region" description="Basic and acidic residues" evidence="1">
    <location>
        <begin position="28"/>
        <end position="39"/>
    </location>
</feature>
<dbReference type="EMBL" id="CAXAMN010003470">
    <property type="protein sequence ID" value="CAK9004778.1"/>
    <property type="molecule type" value="Genomic_DNA"/>
</dbReference>
<keyword evidence="3" id="KW-1185">Reference proteome</keyword>
<protein>
    <submittedName>
        <fullName evidence="2">Uncharacterized protein</fullName>
    </submittedName>
</protein>
<comment type="caution">
    <text evidence="2">The sequence shown here is derived from an EMBL/GenBank/DDBJ whole genome shotgun (WGS) entry which is preliminary data.</text>
</comment>
<reference evidence="2 3" key="1">
    <citation type="submission" date="2024-02" db="EMBL/GenBank/DDBJ databases">
        <authorList>
            <person name="Chen Y."/>
            <person name="Shah S."/>
            <person name="Dougan E. K."/>
            <person name="Thang M."/>
            <person name="Chan C."/>
        </authorList>
    </citation>
    <scope>NUCLEOTIDE SEQUENCE [LARGE SCALE GENOMIC DNA]</scope>
</reference>
<accession>A0ABP0IT33</accession>
<evidence type="ECO:0000313" key="2">
    <source>
        <dbReference type="EMBL" id="CAK9004778.1"/>
    </source>
</evidence>
<sequence length="260" mass="29688">MILSTQADWAAHKEDTDPPGEQSGVKDTFQEAREGEGRVTKVSCPSKSDKVPAKQEAESGETQTDTDECAQVKPLKLTHIKSEVEIPLDEADTVVMEAAEEAVLEVDTRVMEGEKKGTKWMWIHAFANEAVIEVKEWGSKPNHTRSFQKKDENGTMNTYELLWAKVEPKDRSSDYCPKCHSTCDQHHEDCEYKKQTAYGWCNQFPCRHQKKKGRQRCSRRHFGCNYCHQESTGHCIANHSDVVYYHLNLCDPECHGQLLQ</sequence>
<evidence type="ECO:0000256" key="1">
    <source>
        <dbReference type="SAM" id="MobiDB-lite"/>
    </source>
</evidence>
<proteinExistence type="predicted"/>
<feature type="compositionally biased region" description="Basic and acidic residues" evidence="1">
    <location>
        <begin position="47"/>
        <end position="57"/>
    </location>
</feature>
<gene>
    <name evidence="2" type="ORF">CCMP2556_LOCUS7814</name>
</gene>